<dbReference type="PANTHER" id="PTHR39586:SF1">
    <property type="entry name" value="CYTOPLASMIC PROTEIN"/>
    <property type="match status" value="1"/>
</dbReference>
<protein>
    <submittedName>
        <fullName evidence="4">Domain of uncharacterized function, DUF446</fullName>
    </submittedName>
    <submittedName>
        <fullName evidence="3">YqcC family protein</fullName>
    </submittedName>
</protein>
<evidence type="ECO:0000313" key="5">
    <source>
        <dbReference type="Proteomes" id="UP000195540"/>
    </source>
</evidence>
<dbReference type="PANTHER" id="PTHR39586">
    <property type="entry name" value="CYTOPLASMIC PROTEIN-RELATED"/>
    <property type="match status" value="1"/>
</dbReference>
<dbReference type="InterPro" id="IPR036814">
    <property type="entry name" value="YqcC-like_sf"/>
</dbReference>
<dbReference type="AlphaFoldDB" id="A0A1Z1ST95"/>
<evidence type="ECO:0000259" key="1">
    <source>
        <dbReference type="Pfam" id="PF04287"/>
    </source>
</evidence>
<dbReference type="EMBL" id="ABKSPD020000006">
    <property type="protein sequence ID" value="EKW9776168.1"/>
    <property type="molecule type" value="Genomic_DNA"/>
</dbReference>
<evidence type="ECO:0000313" key="3">
    <source>
        <dbReference type="EMBL" id="EKW9776168.1"/>
    </source>
</evidence>
<organism evidence="3 7">
    <name type="scientific">Proteus mirabilis</name>
    <dbReference type="NCBI Taxonomy" id="584"/>
    <lineage>
        <taxon>Bacteria</taxon>
        <taxon>Pseudomonadati</taxon>
        <taxon>Pseudomonadota</taxon>
        <taxon>Gammaproteobacteria</taxon>
        <taxon>Enterobacterales</taxon>
        <taxon>Morganellaceae</taxon>
        <taxon>Proteus</taxon>
    </lineage>
</organism>
<dbReference type="OMA" id="LQWIFIP"/>
<dbReference type="Proteomes" id="UP000195540">
    <property type="component" value="Chromosome"/>
</dbReference>
<dbReference type="GeneID" id="6803691"/>
<dbReference type="InterPro" id="IPR007384">
    <property type="entry name" value="UCP006257"/>
</dbReference>
<dbReference type="EMBL" id="CP021694">
    <property type="protein sequence ID" value="ARX33755.1"/>
    <property type="molecule type" value="Genomic_DNA"/>
</dbReference>
<dbReference type="Proteomes" id="UP000251485">
    <property type="component" value="Unassembled WGS sequence"/>
</dbReference>
<sequence>MTSEQHILARLLLIEEEMKNIGLWQLDAPNDEAFASSEPFCIDTMEAHEWLQWVLIPRLSSLIDSGMALPTAFAIAPYYEEAFKDDETRDYVDLLNHLRELDALFKQ</sequence>
<dbReference type="GO" id="GO:0044010">
    <property type="term" value="P:single-species biofilm formation"/>
    <property type="evidence" value="ECO:0007669"/>
    <property type="project" value="TreeGrafter"/>
</dbReference>
<evidence type="ECO:0000313" key="6">
    <source>
        <dbReference type="Proteomes" id="UP000251485"/>
    </source>
</evidence>
<name>A0A1Z1ST95_PROMI</name>
<feature type="domain" description="YqcC-like" evidence="1">
    <location>
        <begin position="8"/>
        <end position="104"/>
    </location>
</feature>
<dbReference type="Gene3D" id="1.20.1440.40">
    <property type="entry name" value="YqcC-like"/>
    <property type="match status" value="1"/>
</dbReference>
<evidence type="ECO:0000313" key="2">
    <source>
        <dbReference type="EMBL" id="ARX33755.1"/>
    </source>
</evidence>
<dbReference type="Pfam" id="PF04287">
    <property type="entry name" value="DUF446"/>
    <property type="match status" value="1"/>
</dbReference>
<proteinExistence type="predicted"/>
<dbReference type="RefSeq" id="WP_004245488.1">
    <property type="nucleotide sequence ID" value="NZ_ABFCQN020000002.1"/>
</dbReference>
<dbReference type="EMBL" id="UAUE01000020">
    <property type="protein sequence ID" value="SPY97033.1"/>
    <property type="molecule type" value="Genomic_DNA"/>
</dbReference>
<dbReference type="STRING" id="584.AOUC001_03310"/>
<evidence type="ECO:0000313" key="4">
    <source>
        <dbReference type="EMBL" id="SPY97033.1"/>
    </source>
</evidence>
<accession>A0A1Z1ST95</accession>
<evidence type="ECO:0000313" key="7">
    <source>
        <dbReference type="Proteomes" id="UP001171165"/>
    </source>
</evidence>
<reference evidence="4 6" key="2">
    <citation type="submission" date="2018-06" db="EMBL/GenBank/DDBJ databases">
        <authorList>
            <consortium name="Pathogen Informatics"/>
            <person name="Doyle S."/>
        </authorList>
    </citation>
    <scope>NUCLEOTIDE SEQUENCE [LARGE SCALE GENOMIC DNA]</scope>
    <source>
        <strain evidence="4 6">NCTC10975</strain>
    </source>
</reference>
<dbReference type="SUPFAM" id="SSF158452">
    <property type="entry name" value="YqcC-like"/>
    <property type="match status" value="1"/>
</dbReference>
<reference evidence="3" key="3">
    <citation type="submission" date="2023-06" db="EMBL/GenBank/DDBJ databases">
        <authorList>
            <consortium name="Clinical and Environmental Microbiology Branch: Whole genome sequencing antimicrobial resistance pathogens in the healthcare setting"/>
        </authorList>
    </citation>
    <scope>NUCLEOTIDE SEQUENCE</scope>
    <source>
        <strain evidence="3">Microbial</strain>
    </source>
</reference>
<dbReference type="PIRSF" id="PIRSF006257">
    <property type="entry name" value="UCP006257"/>
    <property type="match status" value="1"/>
</dbReference>
<reference evidence="2 5" key="1">
    <citation type="submission" date="2017-05" db="EMBL/GenBank/DDBJ databases">
        <title>Whole genome sequencing of Proteus mirabilis AR_0155.</title>
        <authorList>
            <person name="Conlan S."/>
            <person name="Thomas P.J."/>
            <person name="Mullikin J."/>
            <person name="Frank K.M."/>
            <person name="Segre J.A."/>
        </authorList>
    </citation>
    <scope>NUCLEOTIDE SEQUENCE [LARGE SCALE GENOMIC DNA]</scope>
    <source>
        <strain evidence="2 5">AR_0155</strain>
    </source>
</reference>
<gene>
    <name evidence="4" type="primary">yqcC</name>
    <name evidence="2" type="ORF">AM402_06195</name>
    <name evidence="4" type="ORF">NCTC10975_02729</name>
    <name evidence="3" type="ORF">PW210_001983</name>
</gene>
<dbReference type="KEGG" id="pvl:AOB99_13415"/>
<dbReference type="InterPro" id="IPR023376">
    <property type="entry name" value="YqcC-like_dom"/>
</dbReference>
<dbReference type="Proteomes" id="UP001171165">
    <property type="component" value="Unassembled WGS sequence"/>
</dbReference>